<keyword evidence="2" id="KW-1185">Reference proteome</keyword>
<sequence>MVNRNFLSMLHCDPSVKNLLAESHDARHGMLSADGDGAASSFHRRPFAESHDARHGFPYSASPSLFVGVVESFVVVVAVVRRQGGAGAARPAFAETHDAGHGFFAESKKYFMLLMIIFLAEITCNNYMAFWNAIEATLRKNSSQCNIKENDNFRRNEFMIL</sequence>
<reference evidence="3" key="1">
    <citation type="submission" date="2022-11" db="UniProtKB">
        <authorList>
            <consortium name="WormBaseParasite"/>
        </authorList>
    </citation>
    <scope>IDENTIFICATION</scope>
</reference>
<protein>
    <submittedName>
        <fullName evidence="3">Uncharacterized protein</fullName>
    </submittedName>
</protein>
<evidence type="ECO:0000313" key="3">
    <source>
        <dbReference type="WBParaSite" id="nRc.2.0.1.t24637-RA"/>
    </source>
</evidence>
<dbReference type="WBParaSite" id="nRc.2.0.1.t24637-RA">
    <property type="protein sequence ID" value="nRc.2.0.1.t24637-RA"/>
    <property type="gene ID" value="nRc.2.0.1.g24637"/>
</dbReference>
<keyword evidence="1" id="KW-0812">Transmembrane</keyword>
<proteinExistence type="predicted"/>
<keyword evidence="1" id="KW-0472">Membrane</keyword>
<dbReference type="Proteomes" id="UP000887565">
    <property type="component" value="Unplaced"/>
</dbReference>
<organism evidence="2 3">
    <name type="scientific">Romanomermis culicivorax</name>
    <name type="common">Nematode worm</name>
    <dbReference type="NCBI Taxonomy" id="13658"/>
    <lineage>
        <taxon>Eukaryota</taxon>
        <taxon>Metazoa</taxon>
        <taxon>Ecdysozoa</taxon>
        <taxon>Nematoda</taxon>
        <taxon>Enoplea</taxon>
        <taxon>Dorylaimia</taxon>
        <taxon>Mermithida</taxon>
        <taxon>Mermithoidea</taxon>
        <taxon>Mermithidae</taxon>
        <taxon>Romanomermis</taxon>
    </lineage>
</organism>
<accession>A0A915JGC1</accession>
<keyword evidence="1" id="KW-1133">Transmembrane helix</keyword>
<name>A0A915JGC1_ROMCU</name>
<evidence type="ECO:0000313" key="2">
    <source>
        <dbReference type="Proteomes" id="UP000887565"/>
    </source>
</evidence>
<feature type="transmembrane region" description="Helical" evidence="1">
    <location>
        <begin position="110"/>
        <end position="130"/>
    </location>
</feature>
<dbReference type="AlphaFoldDB" id="A0A915JGC1"/>
<evidence type="ECO:0000256" key="1">
    <source>
        <dbReference type="SAM" id="Phobius"/>
    </source>
</evidence>